<keyword evidence="1" id="KW-1133">Transmembrane helix</keyword>
<feature type="transmembrane region" description="Helical" evidence="1">
    <location>
        <begin position="58"/>
        <end position="78"/>
    </location>
</feature>
<evidence type="ECO:0000313" key="3">
    <source>
        <dbReference type="Proteomes" id="UP001392437"/>
    </source>
</evidence>
<evidence type="ECO:0000313" key="2">
    <source>
        <dbReference type="EMBL" id="KAK8109718.1"/>
    </source>
</evidence>
<dbReference type="EMBL" id="JAQQWP010000007">
    <property type="protein sequence ID" value="KAK8109718.1"/>
    <property type="molecule type" value="Genomic_DNA"/>
</dbReference>
<accession>A0AAW0QRI1</accession>
<evidence type="ECO:0000256" key="1">
    <source>
        <dbReference type="SAM" id="Phobius"/>
    </source>
</evidence>
<proteinExistence type="predicted"/>
<feature type="non-terminal residue" evidence="2">
    <location>
        <position position="95"/>
    </location>
</feature>
<keyword evidence="1" id="KW-0812">Transmembrane</keyword>
<comment type="caution">
    <text evidence="2">The sequence shown here is derived from an EMBL/GenBank/DDBJ whole genome shotgun (WGS) entry which is preliminary data.</text>
</comment>
<dbReference type="Proteomes" id="UP001392437">
    <property type="component" value="Unassembled WGS sequence"/>
</dbReference>
<gene>
    <name evidence="2" type="ORF">PG999_007855</name>
</gene>
<dbReference type="AlphaFoldDB" id="A0AAW0QRI1"/>
<name>A0AAW0QRI1_9PEZI</name>
<reference evidence="2 3" key="1">
    <citation type="submission" date="2023-01" db="EMBL/GenBank/DDBJ databases">
        <title>Analysis of 21 Apiospora genomes using comparative genomics revels a genus with tremendous synthesis potential of carbohydrate active enzymes and secondary metabolites.</title>
        <authorList>
            <person name="Sorensen T."/>
        </authorList>
    </citation>
    <scope>NUCLEOTIDE SEQUENCE [LARGE SCALE GENOMIC DNA]</scope>
    <source>
        <strain evidence="2 3">CBS 117206</strain>
    </source>
</reference>
<sequence>MFKENDGIESHLEKIDSMKKRADRTHETLSYLLSQKQKRASYEGALTSVLYARQRAKIAVDYPLTFMAAFFAINIGVFPTNSDGKLELGYVLKYM</sequence>
<keyword evidence="3" id="KW-1185">Reference proteome</keyword>
<keyword evidence="1" id="KW-0472">Membrane</keyword>
<protein>
    <submittedName>
        <fullName evidence="2">Uncharacterized protein</fullName>
    </submittedName>
</protein>
<organism evidence="2 3">
    <name type="scientific">Apiospora kogelbergensis</name>
    <dbReference type="NCBI Taxonomy" id="1337665"/>
    <lineage>
        <taxon>Eukaryota</taxon>
        <taxon>Fungi</taxon>
        <taxon>Dikarya</taxon>
        <taxon>Ascomycota</taxon>
        <taxon>Pezizomycotina</taxon>
        <taxon>Sordariomycetes</taxon>
        <taxon>Xylariomycetidae</taxon>
        <taxon>Amphisphaeriales</taxon>
        <taxon>Apiosporaceae</taxon>
        <taxon>Apiospora</taxon>
    </lineage>
</organism>